<keyword evidence="3" id="KW-0813">Transport</keyword>
<organism evidence="6 7">
    <name type="scientific">Azorhizobium oxalatiphilum</name>
    <dbReference type="NCBI Taxonomy" id="980631"/>
    <lineage>
        <taxon>Bacteria</taxon>
        <taxon>Pseudomonadati</taxon>
        <taxon>Pseudomonadota</taxon>
        <taxon>Alphaproteobacteria</taxon>
        <taxon>Hyphomicrobiales</taxon>
        <taxon>Xanthobacteraceae</taxon>
        <taxon>Azorhizobium</taxon>
    </lineage>
</organism>
<dbReference type="PANTHER" id="PTHR30483:SF6">
    <property type="entry name" value="PERIPLASMIC BINDING PROTEIN OF ABC TRANSPORTER FOR NATURAL AMINO ACIDS"/>
    <property type="match status" value="1"/>
</dbReference>
<reference evidence="6" key="2">
    <citation type="submission" date="2020-09" db="EMBL/GenBank/DDBJ databases">
        <authorList>
            <person name="Sun Q."/>
            <person name="Sedlacek I."/>
        </authorList>
    </citation>
    <scope>NUCLEOTIDE SEQUENCE</scope>
    <source>
        <strain evidence="6">CCM 7897</strain>
    </source>
</reference>
<evidence type="ECO:0000256" key="1">
    <source>
        <dbReference type="ARBA" id="ARBA00010062"/>
    </source>
</evidence>
<dbReference type="PANTHER" id="PTHR30483">
    <property type="entry name" value="LEUCINE-SPECIFIC-BINDING PROTEIN"/>
    <property type="match status" value="1"/>
</dbReference>
<keyword evidence="3" id="KW-0029">Amino-acid transport</keyword>
<dbReference type="Gene3D" id="3.40.50.2300">
    <property type="match status" value="2"/>
</dbReference>
<name>A0A917BWB3_9HYPH</name>
<dbReference type="SUPFAM" id="SSF53822">
    <property type="entry name" value="Periplasmic binding protein-like I"/>
    <property type="match status" value="1"/>
</dbReference>
<dbReference type="Pfam" id="PF13458">
    <property type="entry name" value="Peripla_BP_6"/>
    <property type="match status" value="1"/>
</dbReference>
<evidence type="ECO:0000256" key="3">
    <source>
        <dbReference type="ARBA" id="ARBA00022970"/>
    </source>
</evidence>
<reference evidence="6" key="1">
    <citation type="journal article" date="2014" name="Int. J. Syst. Evol. Microbiol.">
        <title>Complete genome sequence of Corynebacterium casei LMG S-19264T (=DSM 44701T), isolated from a smear-ripened cheese.</title>
        <authorList>
            <consortium name="US DOE Joint Genome Institute (JGI-PGF)"/>
            <person name="Walter F."/>
            <person name="Albersmeier A."/>
            <person name="Kalinowski J."/>
            <person name="Ruckert C."/>
        </authorList>
    </citation>
    <scope>NUCLEOTIDE SEQUENCE</scope>
    <source>
        <strain evidence="6">CCM 7897</strain>
    </source>
</reference>
<keyword evidence="7" id="KW-1185">Reference proteome</keyword>
<evidence type="ECO:0000313" key="7">
    <source>
        <dbReference type="Proteomes" id="UP000606044"/>
    </source>
</evidence>
<dbReference type="CDD" id="cd06327">
    <property type="entry name" value="PBP1_SBP-like"/>
    <property type="match status" value="1"/>
</dbReference>
<keyword evidence="2 4" id="KW-0732">Signal</keyword>
<proteinExistence type="inferred from homology"/>
<sequence length="415" mass="44336">MTTNPMTALRKAMLIASTAIPLSLAALAPAAAQDAKISDDVVKIGLIEDMSGVYADITGKGAVTGAQMAVEEFGGKVLGKPIEVVFADHQNKADIGAGIARKWFDAEKVDAILDVASSSPALAALEVAKEKKKIIALSSPGSVSITNEACGPYVIHWAYDSYAIANSTGSALVKQGDNSWFFIIADYAFGHSLAKDTGNVVTANGGKVLGSTRLPVGTTDFASALLQAQGTGAKVVALANAGNDTINSIKQAKQFGITDSGQKLATLAGFINDIHGLGLKEAQGLTITEASYWDMNDDTRKWSKRFFEKVNAMPNMLQTGAYSATLHYLKAVEAAGTDETEAVMKKMREIPVNDIFYKNGQIREDGRMVHDMYLFQVKTPAESKQPWDYYKLLATVPADQAFQPLSLSRCPLVKK</sequence>
<dbReference type="InterPro" id="IPR028082">
    <property type="entry name" value="Peripla_BP_I"/>
</dbReference>
<gene>
    <name evidence="6" type="ORF">GCM10007301_17310</name>
</gene>
<evidence type="ECO:0000259" key="5">
    <source>
        <dbReference type="Pfam" id="PF13458"/>
    </source>
</evidence>
<dbReference type="AlphaFoldDB" id="A0A917BWB3"/>
<dbReference type="InterPro" id="IPR028081">
    <property type="entry name" value="Leu-bd"/>
</dbReference>
<dbReference type="EMBL" id="BMCT01000002">
    <property type="protein sequence ID" value="GGF58194.1"/>
    <property type="molecule type" value="Genomic_DNA"/>
</dbReference>
<evidence type="ECO:0000256" key="2">
    <source>
        <dbReference type="ARBA" id="ARBA00022729"/>
    </source>
</evidence>
<comment type="caution">
    <text evidence="6">The sequence shown here is derived from an EMBL/GenBank/DDBJ whole genome shotgun (WGS) entry which is preliminary data.</text>
</comment>
<protein>
    <submittedName>
        <fullName evidence="6">ABC transporter permease</fullName>
    </submittedName>
</protein>
<dbReference type="Proteomes" id="UP000606044">
    <property type="component" value="Unassembled WGS sequence"/>
</dbReference>
<feature type="signal peptide" evidence="4">
    <location>
        <begin position="1"/>
        <end position="28"/>
    </location>
</feature>
<feature type="domain" description="Leucine-binding protein" evidence="5">
    <location>
        <begin position="42"/>
        <end position="378"/>
    </location>
</feature>
<evidence type="ECO:0000256" key="4">
    <source>
        <dbReference type="SAM" id="SignalP"/>
    </source>
</evidence>
<feature type="chain" id="PRO_5036873990" evidence="4">
    <location>
        <begin position="29"/>
        <end position="415"/>
    </location>
</feature>
<dbReference type="InterPro" id="IPR051010">
    <property type="entry name" value="BCAA_transport"/>
</dbReference>
<comment type="similarity">
    <text evidence="1">Belongs to the leucine-binding protein family.</text>
</comment>
<accession>A0A917BWB3</accession>
<dbReference type="GO" id="GO:0006865">
    <property type="term" value="P:amino acid transport"/>
    <property type="evidence" value="ECO:0007669"/>
    <property type="project" value="UniProtKB-KW"/>
</dbReference>
<evidence type="ECO:0000313" key="6">
    <source>
        <dbReference type="EMBL" id="GGF58194.1"/>
    </source>
</evidence>